<dbReference type="InterPro" id="IPR036761">
    <property type="entry name" value="TTHA0802/YceI-like_sf"/>
</dbReference>
<accession>A0ABV7EXQ0</accession>
<keyword evidence="4" id="KW-1185">Reference proteome</keyword>
<evidence type="ECO:0000313" key="3">
    <source>
        <dbReference type="EMBL" id="MFC3107553.1"/>
    </source>
</evidence>
<gene>
    <name evidence="3" type="ORF">ACFOFO_06200</name>
</gene>
<protein>
    <submittedName>
        <fullName evidence="3">YceI family protein</fullName>
    </submittedName>
</protein>
<name>A0ABV7EXQ0_9BURK</name>
<dbReference type="PANTHER" id="PTHR34406:SF2">
    <property type="entry name" value="PERIPLASMIC PROTEIN"/>
    <property type="match status" value="1"/>
</dbReference>
<sequence>MSLRKALLVGLVSICAASTAADRYRIDPQHSFAGFTYQHWGLSTQDVRFDNTVGTIELDPVAGTGTIDLVIDAASVSSGVDAFNKTLRSAEFFDVANHPDIRFRSSQVHFDGDRLTQLEGALTVKGITRPVVLDIGQFNCRFMLIYGRQTCGANGSARILRSDFNMGSYVPFIGDEVTLHFSVEGIRE</sequence>
<dbReference type="Gene3D" id="2.40.128.110">
    <property type="entry name" value="Lipid/polyisoprenoid-binding, YceI-like"/>
    <property type="match status" value="1"/>
</dbReference>
<feature type="chain" id="PRO_5046791166" evidence="1">
    <location>
        <begin position="21"/>
        <end position="188"/>
    </location>
</feature>
<keyword evidence="1" id="KW-0732">Signal</keyword>
<evidence type="ECO:0000256" key="1">
    <source>
        <dbReference type="SAM" id="SignalP"/>
    </source>
</evidence>
<dbReference type="RefSeq" id="WP_390323364.1">
    <property type="nucleotide sequence ID" value="NZ_JBHRTP010000017.1"/>
</dbReference>
<organism evidence="3 4">
    <name type="scientific">Undibacterium arcticum</name>
    <dbReference type="NCBI Taxonomy" id="1762892"/>
    <lineage>
        <taxon>Bacteria</taxon>
        <taxon>Pseudomonadati</taxon>
        <taxon>Pseudomonadota</taxon>
        <taxon>Betaproteobacteria</taxon>
        <taxon>Burkholderiales</taxon>
        <taxon>Oxalobacteraceae</taxon>
        <taxon>Undibacterium</taxon>
    </lineage>
</organism>
<dbReference type="InterPro" id="IPR007372">
    <property type="entry name" value="Lipid/polyisoprenoid-bd_YceI"/>
</dbReference>
<reference evidence="4" key="1">
    <citation type="journal article" date="2019" name="Int. J. Syst. Evol. Microbiol.">
        <title>The Global Catalogue of Microorganisms (GCM) 10K type strain sequencing project: providing services to taxonomists for standard genome sequencing and annotation.</title>
        <authorList>
            <consortium name="The Broad Institute Genomics Platform"/>
            <consortium name="The Broad Institute Genome Sequencing Center for Infectious Disease"/>
            <person name="Wu L."/>
            <person name="Ma J."/>
        </authorList>
    </citation>
    <scope>NUCLEOTIDE SEQUENCE [LARGE SCALE GENOMIC DNA]</scope>
    <source>
        <strain evidence="4">KCTC 42986</strain>
    </source>
</reference>
<dbReference type="SMART" id="SM00867">
    <property type="entry name" value="YceI"/>
    <property type="match status" value="1"/>
</dbReference>
<dbReference type="SUPFAM" id="SSF101874">
    <property type="entry name" value="YceI-like"/>
    <property type="match status" value="1"/>
</dbReference>
<comment type="caution">
    <text evidence="3">The sequence shown here is derived from an EMBL/GenBank/DDBJ whole genome shotgun (WGS) entry which is preliminary data.</text>
</comment>
<feature type="domain" description="Lipid/polyisoprenoid-binding YceI-like" evidence="2">
    <location>
        <begin position="23"/>
        <end position="186"/>
    </location>
</feature>
<dbReference type="EMBL" id="JBHRTP010000017">
    <property type="protein sequence ID" value="MFC3107553.1"/>
    <property type="molecule type" value="Genomic_DNA"/>
</dbReference>
<evidence type="ECO:0000313" key="4">
    <source>
        <dbReference type="Proteomes" id="UP001595530"/>
    </source>
</evidence>
<dbReference type="Pfam" id="PF04264">
    <property type="entry name" value="YceI"/>
    <property type="match status" value="1"/>
</dbReference>
<evidence type="ECO:0000259" key="2">
    <source>
        <dbReference type="SMART" id="SM00867"/>
    </source>
</evidence>
<proteinExistence type="predicted"/>
<feature type="signal peptide" evidence="1">
    <location>
        <begin position="1"/>
        <end position="20"/>
    </location>
</feature>
<dbReference type="Proteomes" id="UP001595530">
    <property type="component" value="Unassembled WGS sequence"/>
</dbReference>
<dbReference type="PANTHER" id="PTHR34406">
    <property type="entry name" value="PROTEIN YCEI"/>
    <property type="match status" value="1"/>
</dbReference>